<reference evidence="32" key="1">
    <citation type="submission" date="2020-11" db="EMBL/GenBank/DDBJ databases">
        <title>Gallus gallus (Chicken) genome, bGalGal1, GRCg7b, maternal haplotype autosomes + Z &amp; W.</title>
        <authorList>
            <person name="Warren W."/>
            <person name="Formenti G."/>
            <person name="Fedrigo O."/>
            <person name="Haase B."/>
            <person name="Mountcastle J."/>
            <person name="Balacco J."/>
            <person name="Tracey A."/>
            <person name="Schneider V."/>
            <person name="Okimoto R."/>
            <person name="Cheng H."/>
            <person name="Hawken R."/>
            <person name="Howe K."/>
            <person name="Jarvis E.D."/>
        </authorList>
    </citation>
    <scope>NUCLEOTIDE SEQUENCE [LARGE SCALE GENOMIC DNA]</scope>
    <source>
        <strain evidence="32">Broiler</strain>
    </source>
</reference>
<dbReference type="AlphaFoldDB" id="A0A8V0X288"/>
<dbReference type="Gene3D" id="1.10.1380.10">
    <property type="entry name" value="Neutral endopeptidase , domain2"/>
    <property type="match status" value="1"/>
</dbReference>
<feature type="domain" description="Peptidase M13 C-terminal" evidence="30">
    <location>
        <begin position="498"/>
        <end position="704"/>
    </location>
</feature>
<dbReference type="EC" id="3.4.24.11" evidence="5"/>
<evidence type="ECO:0000256" key="20">
    <source>
        <dbReference type="ARBA" id="ARBA00023180"/>
    </source>
</evidence>
<keyword evidence="14" id="KW-0862">Zinc</keyword>
<comment type="catalytic activity">
    <reaction evidence="28">
        <text>neurotensin + H2O = neurotensin(1-11) + L-isoleucyl-L-leucine</text>
        <dbReference type="Rhea" id="RHEA:71475"/>
        <dbReference type="ChEBI" id="CHEBI:15377"/>
        <dbReference type="ChEBI" id="CHEBI:147362"/>
        <dbReference type="ChEBI" id="CHEBI:190704"/>
        <dbReference type="ChEBI" id="CHEBI:190706"/>
    </reaction>
    <physiologicalReaction direction="left-to-right" evidence="28">
        <dbReference type="Rhea" id="RHEA:71476"/>
    </physiologicalReaction>
</comment>
<evidence type="ECO:0000259" key="30">
    <source>
        <dbReference type="Pfam" id="PF01431"/>
    </source>
</evidence>
<comment type="catalytic activity">
    <reaction evidence="29">
        <text>substance P + H2O = substance P(1-9) + L-Leu-L-Met-NH2</text>
        <dbReference type="Rhea" id="RHEA:71459"/>
        <dbReference type="ChEBI" id="CHEBI:15377"/>
        <dbReference type="ChEBI" id="CHEBI:190692"/>
        <dbReference type="ChEBI" id="CHEBI:190693"/>
        <dbReference type="ChEBI" id="CHEBI:190700"/>
    </reaction>
    <physiologicalReaction direction="left-to-right" evidence="29">
        <dbReference type="Rhea" id="RHEA:71460"/>
    </physiologicalReaction>
</comment>
<evidence type="ECO:0000256" key="7">
    <source>
        <dbReference type="ARBA" id="ARBA00022475"/>
    </source>
</evidence>
<evidence type="ECO:0000256" key="28">
    <source>
        <dbReference type="ARBA" id="ARBA00049273"/>
    </source>
</evidence>
<evidence type="ECO:0000256" key="18">
    <source>
        <dbReference type="ARBA" id="ARBA00023136"/>
    </source>
</evidence>
<evidence type="ECO:0000256" key="25">
    <source>
        <dbReference type="ARBA" id="ARBA00032584"/>
    </source>
</evidence>
<keyword evidence="8" id="KW-0597">Phosphoprotein</keyword>
<evidence type="ECO:0000256" key="15">
    <source>
        <dbReference type="ARBA" id="ARBA00022968"/>
    </source>
</evidence>
<evidence type="ECO:0000256" key="16">
    <source>
        <dbReference type="ARBA" id="ARBA00022989"/>
    </source>
</evidence>
<keyword evidence="10" id="KW-0812">Transmembrane</keyword>
<evidence type="ECO:0000256" key="11">
    <source>
        <dbReference type="ARBA" id="ARBA00022707"/>
    </source>
</evidence>
<dbReference type="OrthoDB" id="6475849at2759"/>
<keyword evidence="16" id="KW-1133">Transmembrane helix</keyword>
<reference evidence="32" key="3">
    <citation type="submission" date="2025-09" db="UniProtKB">
        <authorList>
            <consortium name="Ensembl"/>
        </authorList>
    </citation>
    <scope>IDENTIFICATION</scope>
    <source>
        <strain evidence="32">broiler</strain>
    </source>
</reference>
<evidence type="ECO:0000256" key="27">
    <source>
        <dbReference type="ARBA" id="ARBA00048093"/>
    </source>
</evidence>
<keyword evidence="33" id="KW-1185">Reference proteome</keyword>
<keyword evidence="19" id="KW-1015">Disulfide bond</keyword>
<accession>A0A8V0X288</accession>
<dbReference type="InterPro" id="IPR024079">
    <property type="entry name" value="MetalloPept_cat_dom_sf"/>
</dbReference>
<comment type="catalytic activity">
    <reaction evidence="27">
        <text>substance P + H2O = substance P(1-7) + L-Phe-Gly-L-Leu-L-Met-NH2</text>
        <dbReference type="Rhea" id="RHEA:71467"/>
        <dbReference type="ChEBI" id="CHEBI:15377"/>
        <dbReference type="ChEBI" id="CHEBI:190692"/>
        <dbReference type="ChEBI" id="CHEBI:190695"/>
        <dbReference type="ChEBI" id="CHEBI:190698"/>
    </reaction>
    <physiologicalReaction direction="left-to-right" evidence="27">
        <dbReference type="Rhea" id="RHEA:71468"/>
    </physiologicalReaction>
</comment>
<evidence type="ECO:0000256" key="19">
    <source>
        <dbReference type="ARBA" id="ARBA00023157"/>
    </source>
</evidence>
<keyword evidence="7" id="KW-1003">Cell membrane</keyword>
<evidence type="ECO:0000256" key="1">
    <source>
        <dbReference type="ARBA" id="ARBA00000716"/>
    </source>
</evidence>
<evidence type="ECO:0000313" key="32">
    <source>
        <dbReference type="Ensembl" id="ENSGALP00010001686.1"/>
    </source>
</evidence>
<dbReference type="PROSITE" id="PS51885">
    <property type="entry name" value="NEPRILYSIN"/>
    <property type="match status" value="1"/>
</dbReference>
<dbReference type="PANTHER" id="PTHR11733:SF114">
    <property type="entry name" value="NEPRILYSIN"/>
    <property type="match status" value="1"/>
</dbReference>
<keyword evidence="20" id="KW-0325">Glycoprotein</keyword>
<evidence type="ECO:0000256" key="10">
    <source>
        <dbReference type="ARBA" id="ARBA00022692"/>
    </source>
</evidence>
<keyword evidence="9" id="KW-0645">Protease</keyword>
<keyword evidence="21" id="KW-0449">Lipoprotein</keyword>
<evidence type="ECO:0000256" key="8">
    <source>
        <dbReference type="ARBA" id="ARBA00022553"/>
    </source>
</evidence>
<evidence type="ECO:0000256" key="17">
    <source>
        <dbReference type="ARBA" id="ARBA00023049"/>
    </source>
</evidence>
<comment type="subcellular location">
    <subcellularLocation>
        <location evidence="3">Cell membrane</location>
        <topology evidence="3">Single-pass type II membrane protein</topology>
    </subcellularLocation>
</comment>
<evidence type="ECO:0000256" key="26">
    <source>
        <dbReference type="ARBA" id="ARBA00047638"/>
    </source>
</evidence>
<evidence type="ECO:0000256" key="13">
    <source>
        <dbReference type="ARBA" id="ARBA00022801"/>
    </source>
</evidence>
<dbReference type="GO" id="GO:0005886">
    <property type="term" value="C:plasma membrane"/>
    <property type="evidence" value="ECO:0007669"/>
    <property type="project" value="UniProtKB-SubCell"/>
</dbReference>
<dbReference type="SUPFAM" id="SSF55486">
    <property type="entry name" value="Metalloproteases ('zincins'), catalytic domain"/>
    <property type="match status" value="1"/>
</dbReference>
<keyword evidence="11" id="KW-0519">Myristate</keyword>
<keyword evidence="13" id="KW-0378">Hydrolase</keyword>
<evidence type="ECO:0000256" key="5">
    <source>
        <dbReference type="ARBA" id="ARBA00012521"/>
    </source>
</evidence>
<organism evidence="32 33">
    <name type="scientific">Gallus gallus</name>
    <name type="common">Chicken</name>
    <dbReference type="NCBI Taxonomy" id="9031"/>
    <lineage>
        <taxon>Eukaryota</taxon>
        <taxon>Metazoa</taxon>
        <taxon>Chordata</taxon>
        <taxon>Craniata</taxon>
        <taxon>Vertebrata</taxon>
        <taxon>Euteleostomi</taxon>
        <taxon>Archelosauria</taxon>
        <taxon>Archosauria</taxon>
        <taxon>Dinosauria</taxon>
        <taxon>Saurischia</taxon>
        <taxon>Theropoda</taxon>
        <taxon>Coelurosauria</taxon>
        <taxon>Aves</taxon>
        <taxon>Neognathae</taxon>
        <taxon>Galloanserae</taxon>
        <taxon>Galliformes</taxon>
        <taxon>Phasianidae</taxon>
        <taxon>Phasianinae</taxon>
        <taxon>Gallus</taxon>
    </lineage>
</organism>
<keyword evidence="18" id="KW-0472">Membrane</keyword>
<evidence type="ECO:0000256" key="24">
    <source>
        <dbReference type="ARBA" id="ARBA00031486"/>
    </source>
</evidence>
<evidence type="ECO:0000256" key="14">
    <source>
        <dbReference type="ARBA" id="ARBA00022833"/>
    </source>
</evidence>
<dbReference type="InterPro" id="IPR008753">
    <property type="entry name" value="Peptidase_M13_N"/>
</dbReference>
<evidence type="ECO:0000256" key="2">
    <source>
        <dbReference type="ARBA" id="ARBA00001947"/>
    </source>
</evidence>
<dbReference type="Ensembl" id="ENSGALT00010003229.1">
    <property type="protein sequence ID" value="ENSGALP00010001686.1"/>
    <property type="gene ID" value="ENSGALG00010001385.1"/>
</dbReference>
<evidence type="ECO:0000256" key="4">
    <source>
        <dbReference type="ARBA" id="ARBA00007357"/>
    </source>
</evidence>
<dbReference type="GO" id="GO:0006508">
    <property type="term" value="P:proteolysis"/>
    <property type="evidence" value="ECO:0007669"/>
    <property type="project" value="UniProtKB-KW"/>
</dbReference>
<comment type="similarity">
    <text evidence="4">Belongs to the peptidase M13 family.</text>
</comment>
<dbReference type="Gene3D" id="3.40.390.10">
    <property type="entry name" value="Collagenase (Catalytic Domain)"/>
    <property type="match status" value="1"/>
</dbReference>
<keyword evidence="15" id="KW-0735">Signal-anchor</keyword>
<sequence length="705" mass="80404">MECSLLHLDGVCKTSDCIKSAARIIENMDTTAEPCNDFYQYACGGWLKRNVIPETSSRYSNFDILRDELEVVLKDVLDTPSSNDITAVQKAKTLYRSCINETTIDSRGGMPLISLLANLSEWPVATNNWESSYGAAWTAETAIAQLTSRYGKKVLINFFVGTDDKNSTAHIIHIDQPGLGLPSRDYYECTGAYQEACSAYVDFMISVAKLILQERNITFNETQIAEEMKRVMDLEKEIANATTKSEDRNDPLLLYNKMTLAQLQNNFSLEINHMAFNWSKFINNIMSTVQIDVENTEHVVVYDPEYLTKLKSILNKYTPRELQNYMIWRFVMDLVNSLSRNYKDTRNAFRKALYGTTSETAVWRRCANYVNGNMENAVGRLYVQEAFAGDSKHVVEEMIADIRGVFIETLDDLTWMDAETKKKAEQKATAIKERIGYPDEIMTDDSKLNSEYQELNYKEEEYFENIIQNLVFTQKKRLKKLREKVDKEEWISGAAVVNAFYSASRNQIVFPAGILQPPFFSASQPKSLNYGGIGMVIGHEITHGFDDNGRNFNENGDLVDWWTEESARNFKDLSQCMVYQYGNFSWDLAGGQQLSGINTLGENIADNGGVRQAYKAYENFVKKNGKEKLLPGLDMNHQQLFFLNFAQVWCGTYRPEYAVNSIKTDVHSPGKFRVIGSLQNSPEFSEAFSCTTKSYMDPAKKCRVW</sequence>
<evidence type="ECO:0000259" key="31">
    <source>
        <dbReference type="Pfam" id="PF05649"/>
    </source>
</evidence>
<evidence type="ECO:0000256" key="9">
    <source>
        <dbReference type="ARBA" id="ARBA00022670"/>
    </source>
</evidence>
<gene>
    <name evidence="32" type="primary">MME</name>
</gene>
<dbReference type="Proteomes" id="UP000000539">
    <property type="component" value="Chromosome 9"/>
</dbReference>
<keyword evidence="17" id="KW-0482">Metalloprotease</keyword>
<dbReference type="GO" id="GO:0046872">
    <property type="term" value="F:metal ion binding"/>
    <property type="evidence" value="ECO:0007669"/>
    <property type="project" value="UniProtKB-KW"/>
</dbReference>
<evidence type="ECO:0000256" key="23">
    <source>
        <dbReference type="ARBA" id="ARBA00031362"/>
    </source>
</evidence>
<dbReference type="GeneTree" id="ENSGT00940000156745"/>
<dbReference type="InterPro" id="IPR000718">
    <property type="entry name" value="Peptidase_M13"/>
</dbReference>
<protein>
    <recommendedName>
        <fullName evidence="6">Neprilysin</fullName>
        <ecNumber evidence="5">3.4.24.11</ecNumber>
    </recommendedName>
    <alternativeName>
        <fullName evidence="25">Atriopeptidase</fullName>
    </alternativeName>
    <alternativeName>
        <fullName evidence="23">Enkephalinase</fullName>
    </alternativeName>
    <alternativeName>
        <fullName evidence="22">Neutral endopeptidase 24.11</fullName>
    </alternativeName>
    <alternativeName>
        <fullName evidence="24">Skin fibroblast elastase</fullName>
    </alternativeName>
</protein>
<evidence type="ECO:0000256" key="6">
    <source>
        <dbReference type="ARBA" id="ARBA00022077"/>
    </source>
</evidence>
<evidence type="ECO:0000256" key="12">
    <source>
        <dbReference type="ARBA" id="ARBA00022723"/>
    </source>
</evidence>
<comment type="cofactor">
    <cofactor evidence="2">
        <name>Zn(2+)</name>
        <dbReference type="ChEBI" id="CHEBI:29105"/>
    </cofactor>
</comment>
<dbReference type="CDD" id="cd08662">
    <property type="entry name" value="M13"/>
    <property type="match status" value="1"/>
</dbReference>
<feature type="domain" description="Peptidase M13 N-terminal" evidence="31">
    <location>
        <begin position="34"/>
        <end position="438"/>
    </location>
</feature>
<name>A0A8V0X288_CHICK</name>
<reference evidence="32" key="2">
    <citation type="submission" date="2025-08" db="UniProtKB">
        <authorList>
            <consortium name="Ensembl"/>
        </authorList>
    </citation>
    <scope>IDENTIFICATION</scope>
    <source>
        <strain evidence="32">broiler</strain>
    </source>
</reference>
<dbReference type="Pfam" id="PF05649">
    <property type="entry name" value="Peptidase_M13_N"/>
    <property type="match status" value="1"/>
</dbReference>
<comment type="catalytic activity">
    <reaction evidence="1">
        <text>Preferential cleavage of polypeptides between hydrophobic residues, particularly with Phe or Tyr at P1'.</text>
        <dbReference type="EC" id="3.4.24.11"/>
    </reaction>
</comment>
<dbReference type="Pfam" id="PF01431">
    <property type="entry name" value="Peptidase_M13"/>
    <property type="match status" value="1"/>
</dbReference>
<evidence type="ECO:0000256" key="3">
    <source>
        <dbReference type="ARBA" id="ARBA00004401"/>
    </source>
</evidence>
<dbReference type="InterPro" id="IPR018497">
    <property type="entry name" value="Peptidase_M13_C"/>
</dbReference>
<evidence type="ECO:0000256" key="22">
    <source>
        <dbReference type="ARBA" id="ARBA00031127"/>
    </source>
</evidence>
<evidence type="ECO:0000256" key="29">
    <source>
        <dbReference type="ARBA" id="ARBA00049470"/>
    </source>
</evidence>
<dbReference type="InterPro" id="IPR042089">
    <property type="entry name" value="Peptidase_M13_dom_2"/>
</dbReference>
<evidence type="ECO:0000313" key="33">
    <source>
        <dbReference type="Proteomes" id="UP000000539"/>
    </source>
</evidence>
<evidence type="ECO:0000256" key="21">
    <source>
        <dbReference type="ARBA" id="ARBA00023288"/>
    </source>
</evidence>
<dbReference type="PRINTS" id="PR00786">
    <property type="entry name" value="NEPRILYSIN"/>
</dbReference>
<keyword evidence="12" id="KW-0479">Metal-binding</keyword>
<proteinExistence type="inferred from homology"/>
<dbReference type="GO" id="GO:0004222">
    <property type="term" value="F:metalloendopeptidase activity"/>
    <property type="evidence" value="ECO:0007669"/>
    <property type="project" value="UniProtKB-EC"/>
</dbReference>
<comment type="catalytic activity">
    <reaction evidence="26">
        <text>neurotensin + H2O = neurotensin(1-10) + L-tyrosyl-L-isoleucyl-L-leucine</text>
        <dbReference type="Rhea" id="RHEA:71479"/>
        <dbReference type="ChEBI" id="CHEBI:15377"/>
        <dbReference type="ChEBI" id="CHEBI:147362"/>
        <dbReference type="ChEBI" id="CHEBI:190705"/>
        <dbReference type="ChEBI" id="CHEBI:190707"/>
    </reaction>
    <physiologicalReaction direction="left-to-right" evidence="26">
        <dbReference type="Rhea" id="RHEA:71480"/>
    </physiologicalReaction>
</comment>
<dbReference type="PANTHER" id="PTHR11733">
    <property type="entry name" value="ZINC METALLOPROTEASE FAMILY M13 NEPRILYSIN-RELATED"/>
    <property type="match status" value="1"/>
</dbReference>